<evidence type="ECO:0000313" key="9">
    <source>
        <dbReference type="EMBL" id="MFB9993933.1"/>
    </source>
</evidence>
<keyword evidence="3" id="KW-0813">Transport</keyword>
<feature type="domain" description="Major facilitator superfamily (MFS) profile" evidence="8">
    <location>
        <begin position="21"/>
        <end position="374"/>
    </location>
</feature>
<evidence type="ECO:0000256" key="6">
    <source>
        <dbReference type="ARBA" id="ARBA00023136"/>
    </source>
</evidence>
<keyword evidence="4 7" id="KW-0812">Transmembrane</keyword>
<evidence type="ECO:0000256" key="5">
    <source>
        <dbReference type="ARBA" id="ARBA00022989"/>
    </source>
</evidence>
<feature type="transmembrane region" description="Helical" evidence="7">
    <location>
        <begin position="272"/>
        <end position="289"/>
    </location>
</feature>
<accession>A0ABV6B2E0</accession>
<keyword evidence="5 7" id="KW-1133">Transmembrane helix</keyword>
<feature type="transmembrane region" description="Helical" evidence="7">
    <location>
        <begin position="168"/>
        <end position="188"/>
    </location>
</feature>
<name>A0ABV6B2E0_9DEIO</name>
<feature type="transmembrane region" description="Helical" evidence="7">
    <location>
        <begin position="111"/>
        <end position="133"/>
    </location>
</feature>
<organism evidence="9 10">
    <name type="scientific">Deinococcus oregonensis</name>
    <dbReference type="NCBI Taxonomy" id="1805970"/>
    <lineage>
        <taxon>Bacteria</taxon>
        <taxon>Thermotogati</taxon>
        <taxon>Deinococcota</taxon>
        <taxon>Deinococci</taxon>
        <taxon>Deinococcales</taxon>
        <taxon>Deinococcaceae</taxon>
        <taxon>Deinococcus</taxon>
    </lineage>
</organism>
<feature type="transmembrane region" description="Helical" evidence="7">
    <location>
        <begin position="209"/>
        <end position="231"/>
    </location>
</feature>
<reference evidence="9 10" key="1">
    <citation type="submission" date="2024-09" db="EMBL/GenBank/DDBJ databases">
        <authorList>
            <person name="Sun Q."/>
            <person name="Mori K."/>
        </authorList>
    </citation>
    <scope>NUCLEOTIDE SEQUENCE [LARGE SCALE GENOMIC DNA]</scope>
    <source>
        <strain evidence="9 10">JCM 13503</strain>
    </source>
</reference>
<feature type="transmembrane region" description="Helical" evidence="7">
    <location>
        <begin position="87"/>
        <end position="105"/>
    </location>
</feature>
<dbReference type="InterPro" id="IPR011701">
    <property type="entry name" value="MFS"/>
</dbReference>
<dbReference type="PANTHER" id="PTHR23514:SF3">
    <property type="entry name" value="BYPASS OF STOP CODON PROTEIN 6"/>
    <property type="match status" value="1"/>
</dbReference>
<feature type="transmembrane region" description="Helical" evidence="7">
    <location>
        <begin position="59"/>
        <end position="80"/>
    </location>
</feature>
<evidence type="ECO:0000256" key="4">
    <source>
        <dbReference type="ARBA" id="ARBA00022692"/>
    </source>
</evidence>
<feature type="transmembrane region" description="Helical" evidence="7">
    <location>
        <begin position="140"/>
        <end position="162"/>
    </location>
</feature>
<dbReference type="SUPFAM" id="SSF103473">
    <property type="entry name" value="MFS general substrate transporter"/>
    <property type="match status" value="1"/>
</dbReference>
<gene>
    <name evidence="9" type="ORF">ACFFLM_18420</name>
</gene>
<dbReference type="PROSITE" id="PS50850">
    <property type="entry name" value="MFS"/>
    <property type="match status" value="1"/>
</dbReference>
<dbReference type="Proteomes" id="UP001589733">
    <property type="component" value="Unassembled WGS sequence"/>
</dbReference>
<feature type="transmembrane region" description="Helical" evidence="7">
    <location>
        <begin position="237"/>
        <end position="260"/>
    </location>
</feature>
<evidence type="ECO:0000256" key="1">
    <source>
        <dbReference type="ARBA" id="ARBA00004127"/>
    </source>
</evidence>
<evidence type="ECO:0000259" key="8">
    <source>
        <dbReference type="PROSITE" id="PS50850"/>
    </source>
</evidence>
<dbReference type="InterPro" id="IPR036259">
    <property type="entry name" value="MFS_trans_sf"/>
</dbReference>
<keyword evidence="6 7" id="KW-0472">Membrane</keyword>
<evidence type="ECO:0000256" key="3">
    <source>
        <dbReference type="ARBA" id="ARBA00022448"/>
    </source>
</evidence>
<dbReference type="EMBL" id="JBHLYR010000059">
    <property type="protein sequence ID" value="MFB9993933.1"/>
    <property type="molecule type" value="Genomic_DNA"/>
</dbReference>
<feature type="transmembrane region" description="Helical" evidence="7">
    <location>
        <begin position="326"/>
        <end position="346"/>
    </location>
</feature>
<feature type="transmembrane region" description="Helical" evidence="7">
    <location>
        <begin position="21"/>
        <end position="39"/>
    </location>
</feature>
<dbReference type="Gene3D" id="1.20.1250.20">
    <property type="entry name" value="MFS general substrate transporter like domains"/>
    <property type="match status" value="1"/>
</dbReference>
<dbReference type="InterPro" id="IPR020846">
    <property type="entry name" value="MFS_dom"/>
</dbReference>
<dbReference type="Pfam" id="PF07690">
    <property type="entry name" value="MFS_1"/>
    <property type="match status" value="1"/>
</dbReference>
<dbReference type="InterPro" id="IPR051788">
    <property type="entry name" value="MFS_Transporter"/>
</dbReference>
<feature type="transmembrane region" description="Helical" evidence="7">
    <location>
        <begin position="352"/>
        <end position="371"/>
    </location>
</feature>
<comment type="similarity">
    <text evidence="2">Belongs to the major facilitator superfamily.</text>
</comment>
<feature type="transmembrane region" description="Helical" evidence="7">
    <location>
        <begin position="295"/>
        <end position="314"/>
    </location>
</feature>
<evidence type="ECO:0000256" key="7">
    <source>
        <dbReference type="SAM" id="Phobius"/>
    </source>
</evidence>
<protein>
    <submittedName>
        <fullName evidence="9">Sugar MFS transporter</fullName>
    </submittedName>
</protein>
<evidence type="ECO:0000256" key="2">
    <source>
        <dbReference type="ARBA" id="ARBA00008335"/>
    </source>
</evidence>
<comment type="subcellular location">
    <subcellularLocation>
        <location evidence="1">Endomembrane system</location>
        <topology evidence="1">Multi-pass membrane protein</topology>
    </subcellularLocation>
</comment>
<keyword evidence="10" id="KW-1185">Reference proteome</keyword>
<comment type="caution">
    <text evidence="9">The sequence shown here is derived from an EMBL/GenBank/DDBJ whole genome shotgun (WGS) entry which is preliminary data.</text>
</comment>
<evidence type="ECO:0000313" key="10">
    <source>
        <dbReference type="Proteomes" id="UP001589733"/>
    </source>
</evidence>
<sequence length="387" mass="38644">MSVPESALPGAAKSVRLSLPLLGAGAAAFFTLGIIQAMYGPAFAFFEDRFGLDKSVVGWIASIHFLGSALAPPLTGLALTRFSLRRVVVAGLLILALGVSLVGFAPLWSMALAGALVGGLGLGTISAALNAAYASVGTRAVNLVNAVFGLGSIAAPLVVAALAPRSLAFPFLVVAGLSALTLGLVRLWGVPAMQSAPTQAVSARPGVQFGLFAVLIAAYVGLEAGYGAWLARHLDGVGISGSAFILSGFWAGLTLGRIITGALGARVSPPRLVLGSAVFVTLCALAATRPALAPGAYLLAGLALGPIFGTTLAWMTRTLPARLIPFLLVAGSAGGVLMPIVLGGLYSRSGPAAVPAALTVLGAVLVVLVAATARLTRLRPAAVAGGS</sequence>
<dbReference type="PANTHER" id="PTHR23514">
    <property type="entry name" value="BYPASS OF STOP CODON PROTEIN 6"/>
    <property type="match status" value="1"/>
</dbReference>
<proteinExistence type="inferred from homology"/>
<dbReference type="RefSeq" id="WP_380013741.1">
    <property type="nucleotide sequence ID" value="NZ_JBHLYR010000059.1"/>
</dbReference>